<dbReference type="AlphaFoldDB" id="A0A2K0T8L9"/>
<sequence length="46" mass="4747">MRSSGTALYQLVPDISRVLALAGGAMEVAAAYCRVAPTRAIVLGLL</sequence>
<comment type="caution">
    <text evidence="1">The sequence shown here is derived from an EMBL/GenBank/DDBJ whole genome shotgun (WGS) entry which is preliminary data.</text>
</comment>
<dbReference type="Proteomes" id="UP000236546">
    <property type="component" value="Unassembled WGS sequence"/>
</dbReference>
<gene>
    <name evidence="1" type="ORF">TGAMA5MH_06269</name>
</gene>
<evidence type="ECO:0000313" key="1">
    <source>
        <dbReference type="EMBL" id="PNP41874.1"/>
    </source>
</evidence>
<proteinExistence type="predicted"/>
<name>A0A2K0T8L9_9HYPO</name>
<reference evidence="1 2" key="1">
    <citation type="submission" date="2017-02" db="EMBL/GenBank/DDBJ databases">
        <title>Genomes of Trichoderma spp. with biocontrol activity.</title>
        <authorList>
            <person name="Gardiner D."/>
            <person name="Kazan K."/>
            <person name="Vos C."/>
            <person name="Harvey P."/>
        </authorList>
    </citation>
    <scope>NUCLEOTIDE SEQUENCE [LARGE SCALE GENOMIC DNA]</scope>
    <source>
        <strain evidence="1 2">A5MH</strain>
    </source>
</reference>
<accession>A0A2K0T8L9</accession>
<organism evidence="1 2">
    <name type="scientific">Trichoderma gamsii</name>
    <dbReference type="NCBI Taxonomy" id="398673"/>
    <lineage>
        <taxon>Eukaryota</taxon>
        <taxon>Fungi</taxon>
        <taxon>Dikarya</taxon>
        <taxon>Ascomycota</taxon>
        <taxon>Pezizomycotina</taxon>
        <taxon>Sordariomycetes</taxon>
        <taxon>Hypocreomycetidae</taxon>
        <taxon>Hypocreales</taxon>
        <taxon>Hypocreaceae</taxon>
        <taxon>Trichoderma</taxon>
    </lineage>
</organism>
<dbReference type="EMBL" id="MTYH01000053">
    <property type="protein sequence ID" value="PNP41874.1"/>
    <property type="molecule type" value="Genomic_DNA"/>
</dbReference>
<protein>
    <submittedName>
        <fullName evidence="1">Uncharacterized protein</fullName>
    </submittedName>
</protein>
<evidence type="ECO:0000313" key="2">
    <source>
        <dbReference type="Proteomes" id="UP000236546"/>
    </source>
</evidence>